<keyword evidence="1 4" id="KW-0378">Hydrolase</keyword>
<dbReference type="GO" id="GO:0005737">
    <property type="term" value="C:cytoplasm"/>
    <property type="evidence" value="ECO:0007669"/>
    <property type="project" value="InterPro"/>
</dbReference>
<gene>
    <name evidence="6" type="ORF">BJY16_006211</name>
</gene>
<organism evidence="6 7">
    <name type="scientific">Actinoplanes octamycinicus</name>
    <dbReference type="NCBI Taxonomy" id="135948"/>
    <lineage>
        <taxon>Bacteria</taxon>
        <taxon>Bacillati</taxon>
        <taxon>Actinomycetota</taxon>
        <taxon>Actinomycetes</taxon>
        <taxon>Micromonosporales</taxon>
        <taxon>Micromonosporaceae</taxon>
        <taxon>Actinoplanes</taxon>
    </lineage>
</organism>
<dbReference type="CDD" id="cd16433">
    <property type="entry name" value="CheB"/>
    <property type="match status" value="1"/>
</dbReference>
<proteinExistence type="predicted"/>
<dbReference type="AlphaFoldDB" id="A0A7W7H2L5"/>
<accession>A0A7W7H2L5</accession>
<feature type="active site" evidence="4">
    <location>
        <position position="9"/>
    </location>
</feature>
<dbReference type="GO" id="GO:0006935">
    <property type="term" value="P:chemotaxis"/>
    <property type="evidence" value="ECO:0007669"/>
    <property type="project" value="UniProtKB-UniRule"/>
</dbReference>
<evidence type="ECO:0000256" key="3">
    <source>
        <dbReference type="ARBA" id="ARBA00048267"/>
    </source>
</evidence>
<keyword evidence="7" id="KW-1185">Reference proteome</keyword>
<dbReference type="RefSeq" id="WP_203759342.1">
    <property type="nucleotide sequence ID" value="NZ_BAABFG010000005.1"/>
</dbReference>
<dbReference type="GO" id="GO:0008984">
    <property type="term" value="F:protein-glutamate methylesterase activity"/>
    <property type="evidence" value="ECO:0007669"/>
    <property type="project" value="UniProtKB-EC"/>
</dbReference>
<dbReference type="InterPro" id="IPR000673">
    <property type="entry name" value="Sig_transdc_resp-reg_Me-estase"/>
</dbReference>
<comment type="caution">
    <text evidence="6">The sequence shown here is derived from an EMBL/GenBank/DDBJ whole genome shotgun (WGS) entry which is preliminary data.</text>
</comment>
<dbReference type="EC" id="3.1.1.61" evidence="2"/>
<evidence type="ECO:0000313" key="7">
    <source>
        <dbReference type="Proteomes" id="UP000546162"/>
    </source>
</evidence>
<feature type="domain" description="CheB-type methylesterase" evidence="5">
    <location>
        <begin position="1"/>
        <end position="163"/>
    </location>
</feature>
<dbReference type="Gene3D" id="3.40.50.180">
    <property type="entry name" value="Methylesterase CheB, C-terminal domain"/>
    <property type="match status" value="1"/>
</dbReference>
<dbReference type="PANTHER" id="PTHR42872:SF6">
    <property type="entry name" value="PROTEIN-GLUTAMATE METHYLESTERASE_PROTEIN-GLUTAMINE GLUTAMINASE"/>
    <property type="match status" value="1"/>
</dbReference>
<evidence type="ECO:0000313" key="6">
    <source>
        <dbReference type="EMBL" id="MBB4742752.1"/>
    </source>
</evidence>
<evidence type="ECO:0000256" key="1">
    <source>
        <dbReference type="ARBA" id="ARBA00022801"/>
    </source>
</evidence>
<evidence type="ECO:0000256" key="2">
    <source>
        <dbReference type="ARBA" id="ARBA00039140"/>
    </source>
</evidence>
<reference evidence="6 7" key="1">
    <citation type="submission" date="2020-08" db="EMBL/GenBank/DDBJ databases">
        <title>Sequencing the genomes of 1000 actinobacteria strains.</title>
        <authorList>
            <person name="Klenk H.-P."/>
        </authorList>
    </citation>
    <scope>NUCLEOTIDE SEQUENCE [LARGE SCALE GENOMIC DNA]</scope>
    <source>
        <strain evidence="6 7">DSM 45809</strain>
    </source>
</reference>
<sequence>MPVVALACSAGGLPAIEQILAGLPAGFPGAVIVLRHHDPRTRRDLLTDIRRRSSRLPVESARDGDRLTAGRVLVAPGGFHTLITCEYAVTLVPSGDRPPYRPSADLLLTSMALACGSRAVAVVLSGYGNDGATGATAIHCLGGTVVASDESTSTVFAMPYATISRTEIIDHVVPVEKIADLLTAITADPPPTDRAPAALRRLP</sequence>
<evidence type="ECO:0000256" key="4">
    <source>
        <dbReference type="PROSITE-ProRule" id="PRU00050"/>
    </source>
</evidence>
<dbReference type="Proteomes" id="UP000546162">
    <property type="component" value="Unassembled WGS sequence"/>
</dbReference>
<name>A0A7W7H2L5_9ACTN</name>
<dbReference type="PANTHER" id="PTHR42872">
    <property type="entry name" value="PROTEIN-GLUTAMATE METHYLESTERASE/PROTEIN-GLUTAMINE GLUTAMINASE"/>
    <property type="match status" value="1"/>
</dbReference>
<dbReference type="PROSITE" id="PS50122">
    <property type="entry name" value="CHEB"/>
    <property type="match status" value="1"/>
</dbReference>
<protein>
    <recommendedName>
        <fullName evidence="2">protein-glutamate methylesterase</fullName>
        <ecNumber evidence="2">3.1.1.61</ecNumber>
    </recommendedName>
</protein>
<feature type="active site" evidence="4">
    <location>
        <position position="130"/>
    </location>
</feature>
<keyword evidence="4" id="KW-0145">Chemotaxis</keyword>
<feature type="active site" evidence="4">
    <location>
        <position position="37"/>
    </location>
</feature>
<comment type="catalytic activity">
    <reaction evidence="3">
        <text>[protein]-L-glutamate 5-O-methyl ester + H2O = L-glutamyl-[protein] + methanol + H(+)</text>
        <dbReference type="Rhea" id="RHEA:23236"/>
        <dbReference type="Rhea" id="RHEA-COMP:10208"/>
        <dbReference type="Rhea" id="RHEA-COMP:10311"/>
        <dbReference type="ChEBI" id="CHEBI:15377"/>
        <dbReference type="ChEBI" id="CHEBI:15378"/>
        <dbReference type="ChEBI" id="CHEBI:17790"/>
        <dbReference type="ChEBI" id="CHEBI:29973"/>
        <dbReference type="ChEBI" id="CHEBI:82795"/>
        <dbReference type="EC" id="3.1.1.61"/>
    </reaction>
</comment>
<dbReference type="InterPro" id="IPR035909">
    <property type="entry name" value="CheB_C"/>
</dbReference>
<evidence type="ECO:0000259" key="5">
    <source>
        <dbReference type="PROSITE" id="PS50122"/>
    </source>
</evidence>
<dbReference type="Pfam" id="PF01339">
    <property type="entry name" value="CheB_methylest"/>
    <property type="match status" value="1"/>
</dbReference>
<dbReference type="EMBL" id="JACHNB010000001">
    <property type="protein sequence ID" value="MBB4742752.1"/>
    <property type="molecule type" value="Genomic_DNA"/>
</dbReference>
<dbReference type="GO" id="GO:0000156">
    <property type="term" value="F:phosphorelay response regulator activity"/>
    <property type="evidence" value="ECO:0007669"/>
    <property type="project" value="InterPro"/>
</dbReference>
<dbReference type="SUPFAM" id="SSF52738">
    <property type="entry name" value="Methylesterase CheB, C-terminal domain"/>
    <property type="match status" value="1"/>
</dbReference>